<keyword evidence="1" id="KW-0472">Membrane</keyword>
<dbReference type="AlphaFoldDB" id="G8R254"/>
<reference evidence="2 3" key="1">
    <citation type="journal article" date="2012" name="Stand. Genomic Sci.">
        <title>Genome sequence of the orange-pigmented seawater bacterium Owenweeksia hongkongensis type strain (UST20020801(T)).</title>
        <authorList>
            <person name="Riedel T."/>
            <person name="Held B."/>
            <person name="Nolan M."/>
            <person name="Lucas S."/>
            <person name="Lapidus A."/>
            <person name="Tice H."/>
            <person name="Del Rio T.G."/>
            <person name="Cheng J.F."/>
            <person name="Han C."/>
            <person name="Tapia R."/>
            <person name="Goodwin L.A."/>
            <person name="Pitluck S."/>
            <person name="Liolios K."/>
            <person name="Mavromatis K."/>
            <person name="Pagani I."/>
            <person name="Ivanova N."/>
            <person name="Mikhailova N."/>
            <person name="Pati A."/>
            <person name="Chen A."/>
            <person name="Palaniappan K."/>
            <person name="Rohde M."/>
            <person name="Tindall B.J."/>
            <person name="Detter J.C."/>
            <person name="Goker M."/>
            <person name="Woyke T."/>
            <person name="Bristow J."/>
            <person name="Eisen J.A."/>
            <person name="Markowitz V."/>
            <person name="Hugenholtz P."/>
            <person name="Klenk H.P."/>
            <person name="Kyrpides N.C."/>
        </authorList>
    </citation>
    <scope>NUCLEOTIDE SEQUENCE</scope>
    <source>
        <strain evidence="3">DSM 17368 / JCM 12287 / NRRL B-23963</strain>
    </source>
</reference>
<gene>
    <name evidence="2" type="ordered locus">Oweho_0791</name>
</gene>
<organism evidence="2 3">
    <name type="scientific">Owenweeksia hongkongensis (strain DSM 17368 / CIP 108786 / JCM 12287 / NRRL B-23963 / UST20020801)</name>
    <dbReference type="NCBI Taxonomy" id="926562"/>
    <lineage>
        <taxon>Bacteria</taxon>
        <taxon>Pseudomonadati</taxon>
        <taxon>Bacteroidota</taxon>
        <taxon>Flavobacteriia</taxon>
        <taxon>Flavobacteriales</taxon>
        <taxon>Owenweeksiaceae</taxon>
        <taxon>Owenweeksia</taxon>
    </lineage>
</organism>
<dbReference type="HOGENOM" id="CLU_1693718_0_0_10"/>
<evidence type="ECO:0000313" key="3">
    <source>
        <dbReference type="Proteomes" id="UP000005631"/>
    </source>
</evidence>
<feature type="transmembrane region" description="Helical" evidence="1">
    <location>
        <begin position="77"/>
        <end position="98"/>
    </location>
</feature>
<keyword evidence="3" id="KW-1185">Reference proteome</keyword>
<feature type="transmembrane region" description="Helical" evidence="1">
    <location>
        <begin position="118"/>
        <end position="146"/>
    </location>
</feature>
<dbReference type="Proteomes" id="UP000005631">
    <property type="component" value="Chromosome"/>
</dbReference>
<keyword evidence="1" id="KW-1133">Transmembrane helix</keyword>
<name>G8R254_OWEHD</name>
<dbReference type="OrthoDB" id="1361176at2"/>
<dbReference type="RefSeq" id="WP_014201165.1">
    <property type="nucleotide sequence ID" value="NC_016599.1"/>
</dbReference>
<keyword evidence="1" id="KW-0812">Transmembrane</keyword>
<evidence type="ECO:0000256" key="1">
    <source>
        <dbReference type="SAM" id="Phobius"/>
    </source>
</evidence>
<dbReference type="KEGG" id="oho:Oweho_0791"/>
<feature type="transmembrane region" description="Helical" evidence="1">
    <location>
        <begin position="16"/>
        <end position="33"/>
    </location>
</feature>
<protein>
    <recommendedName>
        <fullName evidence="4">DUF4199 domain-containing protein</fullName>
    </recommendedName>
</protein>
<accession>G8R254</accession>
<sequence length="155" mass="17328">MSTFDRITRTIPTKNGLFMLGGLIAYFLLMRVVGLAEVYWLRTFNLVILILFVRNSILSFRRQSSESYQSFNTMFMISVRTCFVGIGLFALFLAIYLDQIDKTFMANLAVKESFGGEITAVSAASIVFIEGMISGLAASFVLIQLFKSKTIEAKA</sequence>
<dbReference type="STRING" id="926562.Oweho_0791"/>
<dbReference type="EMBL" id="CP003156">
    <property type="protein sequence ID" value="AEV31804.1"/>
    <property type="molecule type" value="Genomic_DNA"/>
</dbReference>
<evidence type="ECO:0000313" key="2">
    <source>
        <dbReference type="EMBL" id="AEV31804.1"/>
    </source>
</evidence>
<evidence type="ECO:0008006" key="4">
    <source>
        <dbReference type="Google" id="ProtNLM"/>
    </source>
</evidence>
<feature type="transmembrane region" description="Helical" evidence="1">
    <location>
        <begin position="39"/>
        <end position="57"/>
    </location>
</feature>
<proteinExistence type="predicted"/>